<dbReference type="eggNOG" id="COG2267">
    <property type="taxonomic scope" value="Bacteria"/>
</dbReference>
<dbReference type="Proteomes" id="UP000002028">
    <property type="component" value="Chromosome"/>
</dbReference>
<dbReference type="SUPFAM" id="SSF53474">
    <property type="entry name" value="alpha/beta-Hydrolases"/>
    <property type="match status" value="1"/>
</dbReference>
<dbReference type="Gene3D" id="3.40.50.1820">
    <property type="entry name" value="alpha/beta hydrolase"/>
    <property type="match status" value="1"/>
</dbReference>
<dbReference type="PRINTS" id="PR00793">
    <property type="entry name" value="PROAMNOPTASE"/>
</dbReference>
<proteinExistence type="inferred from homology"/>
<dbReference type="InterPro" id="IPR050266">
    <property type="entry name" value="AB_hydrolase_sf"/>
</dbReference>
<dbReference type="EC" id="3.4.11.5" evidence="4"/>
<evidence type="ECO:0000256" key="1">
    <source>
        <dbReference type="ARBA" id="ARBA00010088"/>
    </source>
</evidence>
<dbReference type="InterPro" id="IPR000073">
    <property type="entry name" value="AB_hydrolase_1"/>
</dbReference>
<dbReference type="GO" id="GO:0016020">
    <property type="term" value="C:membrane"/>
    <property type="evidence" value="ECO:0007669"/>
    <property type="project" value="TreeGrafter"/>
</dbReference>
<keyword evidence="4" id="KW-0031">Aminopeptidase</keyword>
<organism evidence="4 5">
    <name type="scientific">Spirosoma linguale (strain ATCC 33905 / DSM 74 / LMG 10896 / Claus 1)</name>
    <dbReference type="NCBI Taxonomy" id="504472"/>
    <lineage>
        <taxon>Bacteria</taxon>
        <taxon>Pseudomonadati</taxon>
        <taxon>Bacteroidota</taxon>
        <taxon>Cytophagia</taxon>
        <taxon>Cytophagales</taxon>
        <taxon>Cytophagaceae</taxon>
        <taxon>Spirosoma</taxon>
    </lineage>
</organism>
<dbReference type="GO" id="GO:0006508">
    <property type="term" value="P:proteolysis"/>
    <property type="evidence" value="ECO:0007669"/>
    <property type="project" value="InterPro"/>
</dbReference>
<dbReference type="InterPro" id="IPR002410">
    <property type="entry name" value="Peptidase_S33"/>
</dbReference>
<name>D2QHU2_SPILD</name>
<dbReference type="NCBIfam" id="TIGR01250">
    <property type="entry name" value="pro_imino_pep_2"/>
    <property type="match status" value="1"/>
</dbReference>
<dbReference type="GO" id="GO:0004177">
    <property type="term" value="F:aminopeptidase activity"/>
    <property type="evidence" value="ECO:0007669"/>
    <property type="project" value="UniProtKB-KW"/>
</dbReference>
<evidence type="ECO:0000259" key="3">
    <source>
        <dbReference type="Pfam" id="PF00561"/>
    </source>
</evidence>
<dbReference type="AlphaFoldDB" id="D2QHU2"/>
<dbReference type="HOGENOM" id="CLU_020336_15_0_10"/>
<keyword evidence="2 4" id="KW-0378">Hydrolase</keyword>
<keyword evidence="5" id="KW-1185">Reference proteome</keyword>
<evidence type="ECO:0000256" key="2">
    <source>
        <dbReference type="ARBA" id="ARBA00022801"/>
    </source>
</evidence>
<feature type="domain" description="AB hydrolase-1" evidence="3">
    <location>
        <begin position="99"/>
        <end position="353"/>
    </location>
</feature>
<dbReference type="PANTHER" id="PTHR43798:SF33">
    <property type="entry name" value="HYDROLASE, PUTATIVE (AFU_ORTHOLOGUE AFUA_2G14860)-RELATED"/>
    <property type="match status" value="1"/>
</dbReference>
<dbReference type="STRING" id="504472.Slin_3901"/>
<dbReference type="ESTHER" id="spild-d2qhu2">
    <property type="family name" value="Proline_iminopeptidase"/>
</dbReference>
<protein>
    <submittedName>
        <fullName evidence="4">Proline-specific peptidase</fullName>
        <ecNumber evidence="4">3.4.11.5</ecNumber>
    </submittedName>
</protein>
<keyword evidence="4" id="KW-0645">Protease</keyword>
<evidence type="ECO:0000313" key="5">
    <source>
        <dbReference type="Proteomes" id="UP000002028"/>
    </source>
</evidence>
<reference evidence="4 5" key="1">
    <citation type="journal article" date="2010" name="Stand. Genomic Sci.">
        <title>Complete genome sequence of Spirosoma linguale type strain (1).</title>
        <authorList>
            <person name="Lail K."/>
            <person name="Sikorski J."/>
            <person name="Saunders E."/>
            <person name="Lapidus A."/>
            <person name="Glavina Del Rio T."/>
            <person name="Copeland A."/>
            <person name="Tice H."/>
            <person name="Cheng J.-F."/>
            <person name="Lucas S."/>
            <person name="Nolan M."/>
            <person name="Bruce D."/>
            <person name="Goodwin L."/>
            <person name="Pitluck S."/>
            <person name="Ivanova N."/>
            <person name="Mavromatis K."/>
            <person name="Ovchinnikova G."/>
            <person name="Pati A."/>
            <person name="Chen A."/>
            <person name="Palaniappan K."/>
            <person name="Land M."/>
            <person name="Hauser L."/>
            <person name="Chang Y.-J."/>
            <person name="Jeffries C.D."/>
            <person name="Chain P."/>
            <person name="Brettin T."/>
            <person name="Detter J.C."/>
            <person name="Schuetze A."/>
            <person name="Rohde M."/>
            <person name="Tindall B.J."/>
            <person name="Goeker M."/>
            <person name="Bristow J."/>
            <person name="Eisen J.A."/>
            <person name="Markowitz V."/>
            <person name="Hugenholtz P."/>
            <person name="Kyrpides N.C."/>
            <person name="Klenk H.-P."/>
            <person name="Chen F."/>
        </authorList>
    </citation>
    <scope>NUCLEOTIDE SEQUENCE [LARGE SCALE GENOMIC DNA]</scope>
    <source>
        <strain evidence="5">ATCC 33905 / DSM 74 / LMG 10896 / Claus 1</strain>
    </source>
</reference>
<gene>
    <name evidence="4" type="ordered locus">Slin_3901</name>
</gene>
<evidence type="ECO:0000313" key="4">
    <source>
        <dbReference type="EMBL" id="ADB39891.1"/>
    </source>
</evidence>
<dbReference type="PANTHER" id="PTHR43798">
    <property type="entry name" value="MONOACYLGLYCEROL LIPASE"/>
    <property type="match status" value="1"/>
</dbReference>
<sequence>MARVARQVTNSNQFNSKIPLKTNRFPLLLAAFNIVLISLTVTGCNPTTNGSEANTRQTYFTPADTGVQTGGVTVIPIKTPKGTFNVWTKRIGNNPKIKVLILHGGPGVNHDPYECFENFLPKEGIEFIYYDQLGAGNSDRPTDKSLWVLPRFVEEVEQVRMALGLNKDNFYLYGQSWGGILGIEYALKYGQNIKGLIISNMMSSAPAYSQYATDVLAKQMDPKVLAEIKTLEAKGDFTNPRYMELLLPNFYEKHICRFPTAQWPEPVNRGLAKLNQEQYVTMQGPSEFGMAGDANLKNWDRTKDLPKITVPTLVIGATYDTMDPKHMAMMARQVKNGTFLLCTKGSHLAMYDDQQTYFTGLISFLKKGN</sequence>
<dbReference type="KEGG" id="sli:Slin_3901"/>
<dbReference type="InterPro" id="IPR029058">
    <property type="entry name" value="AB_hydrolase_fold"/>
</dbReference>
<dbReference type="Pfam" id="PF00561">
    <property type="entry name" value="Abhydrolase_1"/>
    <property type="match status" value="1"/>
</dbReference>
<dbReference type="EMBL" id="CP001769">
    <property type="protein sequence ID" value="ADB39891.1"/>
    <property type="molecule type" value="Genomic_DNA"/>
</dbReference>
<dbReference type="InterPro" id="IPR005945">
    <property type="entry name" value="Pro_imino_pep"/>
</dbReference>
<accession>D2QHU2</accession>
<comment type="similarity">
    <text evidence="1">Belongs to the peptidase S33 family.</text>
</comment>